<dbReference type="EMBL" id="MEUI01000042">
    <property type="protein sequence ID" value="OGC32919.1"/>
    <property type="molecule type" value="Genomic_DNA"/>
</dbReference>
<dbReference type="Proteomes" id="UP000177309">
    <property type="component" value="Unassembled WGS sequence"/>
</dbReference>
<proteinExistence type="predicted"/>
<evidence type="ECO:0008006" key="5">
    <source>
        <dbReference type="Google" id="ProtNLM"/>
    </source>
</evidence>
<reference evidence="3 4" key="1">
    <citation type="journal article" date="2016" name="Nat. Commun.">
        <title>Thousands of microbial genomes shed light on interconnected biogeochemical processes in an aquifer system.</title>
        <authorList>
            <person name="Anantharaman K."/>
            <person name="Brown C.T."/>
            <person name="Hug L.A."/>
            <person name="Sharon I."/>
            <person name="Castelle C.J."/>
            <person name="Probst A.J."/>
            <person name="Thomas B.C."/>
            <person name="Singh A."/>
            <person name="Wilkins M.J."/>
            <person name="Karaoz U."/>
            <person name="Brodie E.L."/>
            <person name="Williams K.H."/>
            <person name="Hubbard S.S."/>
            <person name="Banfield J.F."/>
        </authorList>
    </citation>
    <scope>NUCLEOTIDE SEQUENCE [LARGE SCALE GENOMIC DNA]</scope>
</reference>
<dbReference type="SUPFAM" id="SSF116734">
    <property type="entry name" value="DNA methylase specificity domain"/>
    <property type="match status" value="1"/>
</dbReference>
<comment type="caution">
    <text evidence="3">The sequence shown here is derived from an EMBL/GenBank/DDBJ whole genome shotgun (WGS) entry which is preliminary data.</text>
</comment>
<name>A0A1F4TK24_UNCSA</name>
<dbReference type="InterPro" id="IPR052021">
    <property type="entry name" value="Type-I_RS_S_subunit"/>
</dbReference>
<evidence type="ECO:0000313" key="3">
    <source>
        <dbReference type="EMBL" id="OGC32919.1"/>
    </source>
</evidence>
<sequence length="203" mass="22453">MKNSIPHGWGYLKLGQVLTEHGTLSSGIEEVCSVSVHKGVVNQRQHLGRVYAAANTSNYNLVKPGDIVYTKSPTGDFPFGIIKQSLMPHNVIVSPLYGVFTPASFELGTIIDCYFESAVNASNYLRPIIHKGAKNTINVTNETFLSGLLLLPLERKEQIVIAKIISAKRREIDLLEQIKEKQIQLKKGLMQQLLTGKIRARAG</sequence>
<dbReference type="PANTHER" id="PTHR30408">
    <property type="entry name" value="TYPE-1 RESTRICTION ENZYME ECOKI SPECIFICITY PROTEIN"/>
    <property type="match status" value="1"/>
</dbReference>
<accession>A0A1F4TK24</accession>
<dbReference type="GO" id="GO:0003677">
    <property type="term" value="F:DNA binding"/>
    <property type="evidence" value="ECO:0007669"/>
    <property type="project" value="UniProtKB-KW"/>
</dbReference>
<evidence type="ECO:0000256" key="2">
    <source>
        <dbReference type="ARBA" id="ARBA00023125"/>
    </source>
</evidence>
<dbReference type="GO" id="GO:0009307">
    <property type="term" value="P:DNA restriction-modification system"/>
    <property type="evidence" value="ECO:0007669"/>
    <property type="project" value="UniProtKB-KW"/>
</dbReference>
<keyword evidence="2" id="KW-0238">DNA-binding</keyword>
<dbReference type="InterPro" id="IPR044946">
    <property type="entry name" value="Restrct_endonuc_typeI_TRD_sf"/>
</dbReference>
<dbReference type="Gene3D" id="1.10.287.1120">
    <property type="entry name" value="Bipartite methylase S protein"/>
    <property type="match status" value="1"/>
</dbReference>
<dbReference type="Gene3D" id="3.90.220.20">
    <property type="entry name" value="DNA methylase specificity domains"/>
    <property type="match status" value="1"/>
</dbReference>
<evidence type="ECO:0000256" key="1">
    <source>
        <dbReference type="ARBA" id="ARBA00022747"/>
    </source>
</evidence>
<evidence type="ECO:0000313" key="4">
    <source>
        <dbReference type="Proteomes" id="UP000177309"/>
    </source>
</evidence>
<gene>
    <name evidence="3" type="ORF">A2462_00795</name>
</gene>
<organism evidence="3 4">
    <name type="scientific">candidate division WOR-1 bacterium RIFOXYC2_FULL_41_25</name>
    <dbReference type="NCBI Taxonomy" id="1802586"/>
    <lineage>
        <taxon>Bacteria</taxon>
        <taxon>Bacillati</taxon>
        <taxon>Saganbacteria</taxon>
    </lineage>
</organism>
<protein>
    <recommendedName>
        <fullName evidence="5">Type I restriction modification DNA specificity domain-containing protein</fullName>
    </recommendedName>
</protein>
<keyword evidence="1" id="KW-0680">Restriction system</keyword>
<dbReference type="AlphaFoldDB" id="A0A1F4TK24"/>
<dbReference type="PANTHER" id="PTHR30408:SF12">
    <property type="entry name" value="TYPE I RESTRICTION ENZYME MJAVIII SPECIFICITY SUBUNIT"/>
    <property type="match status" value="1"/>
</dbReference>